<dbReference type="PANTHER" id="PTHR33495:SF2">
    <property type="entry name" value="ANTI-SIGMA FACTOR ANTAGONIST TM_1081-RELATED"/>
    <property type="match status" value="1"/>
</dbReference>
<dbReference type="AlphaFoldDB" id="A0A290Z499"/>
<keyword evidence="5" id="KW-1185">Reference proteome</keyword>
<dbReference type="InterPro" id="IPR002645">
    <property type="entry name" value="STAS_dom"/>
</dbReference>
<dbReference type="PROSITE" id="PS50801">
    <property type="entry name" value="STAS"/>
    <property type="match status" value="1"/>
</dbReference>
<dbReference type="PANTHER" id="PTHR33495">
    <property type="entry name" value="ANTI-SIGMA FACTOR ANTAGONIST TM_1081-RELATED-RELATED"/>
    <property type="match status" value="1"/>
</dbReference>
<evidence type="ECO:0000313" key="5">
    <source>
        <dbReference type="Proteomes" id="UP000218505"/>
    </source>
</evidence>
<sequence>MLRQITSPFRVTWKWYRGPLEGGNLLARGRSRVRLVIEQQAPPQGRCNPRVVRRRAVRDLDEEMSVHSRDCGGAVVLHVSGEIDQLTVEPLHRELLSALARVRPPEPVVVDLTEVGFFGSAGLNELVTGHLQAELLGTRLSVVAGHREVLRPLAISGLDEQLDVHPTLRAALGA</sequence>
<feature type="domain" description="STAS" evidence="3">
    <location>
        <begin position="64"/>
        <end position="174"/>
    </location>
</feature>
<dbReference type="Proteomes" id="UP000218505">
    <property type="component" value="Chromosome"/>
</dbReference>
<comment type="similarity">
    <text evidence="1 2">Belongs to the anti-sigma-factor antagonist family.</text>
</comment>
<evidence type="ECO:0000313" key="4">
    <source>
        <dbReference type="EMBL" id="ATE53881.1"/>
    </source>
</evidence>
<dbReference type="InterPro" id="IPR058548">
    <property type="entry name" value="MlaB-like_STAS"/>
</dbReference>
<dbReference type="InterPro" id="IPR003658">
    <property type="entry name" value="Anti-sigma_ant"/>
</dbReference>
<protein>
    <recommendedName>
        <fullName evidence="2">Anti-sigma factor antagonist</fullName>
    </recommendedName>
</protein>
<name>A0A290Z499_9PSEU</name>
<dbReference type="GO" id="GO:0043856">
    <property type="term" value="F:anti-sigma factor antagonist activity"/>
    <property type="evidence" value="ECO:0007669"/>
    <property type="project" value="InterPro"/>
</dbReference>
<gene>
    <name evidence="4" type="ORF">CNX65_11730</name>
</gene>
<dbReference type="Pfam" id="PF13466">
    <property type="entry name" value="STAS_2"/>
    <property type="match status" value="1"/>
</dbReference>
<evidence type="ECO:0000259" key="3">
    <source>
        <dbReference type="PROSITE" id="PS50801"/>
    </source>
</evidence>
<dbReference type="NCBIfam" id="TIGR00377">
    <property type="entry name" value="ant_ant_sig"/>
    <property type="match status" value="1"/>
</dbReference>
<dbReference type="EMBL" id="CP023445">
    <property type="protein sequence ID" value="ATE53881.1"/>
    <property type="molecule type" value="Genomic_DNA"/>
</dbReference>
<proteinExistence type="inferred from homology"/>
<reference evidence="4" key="1">
    <citation type="submission" date="2017-09" db="EMBL/GenBank/DDBJ databases">
        <title>Complete Genome Sequence of ansamitocin-producing Bacterium Actinosynnema pretiosum X47.</title>
        <authorList>
            <person name="Cao G."/>
            <person name="Zong G."/>
            <person name="Zhong C."/>
            <person name="Fu J."/>
        </authorList>
    </citation>
    <scope>NUCLEOTIDE SEQUENCE [LARGE SCALE GENOMIC DNA]</scope>
    <source>
        <strain evidence="4">X47</strain>
    </source>
</reference>
<organism evidence="4 5">
    <name type="scientific">Actinosynnema pretiosum</name>
    <dbReference type="NCBI Taxonomy" id="42197"/>
    <lineage>
        <taxon>Bacteria</taxon>
        <taxon>Bacillati</taxon>
        <taxon>Actinomycetota</taxon>
        <taxon>Actinomycetes</taxon>
        <taxon>Pseudonocardiales</taxon>
        <taxon>Pseudonocardiaceae</taxon>
        <taxon>Actinosynnema</taxon>
    </lineage>
</organism>
<evidence type="ECO:0000256" key="1">
    <source>
        <dbReference type="ARBA" id="ARBA00009013"/>
    </source>
</evidence>
<dbReference type="KEGG" id="apre:CNX65_11730"/>
<dbReference type="CDD" id="cd07043">
    <property type="entry name" value="STAS_anti-anti-sigma_factors"/>
    <property type="match status" value="1"/>
</dbReference>
<dbReference type="InterPro" id="IPR036513">
    <property type="entry name" value="STAS_dom_sf"/>
</dbReference>
<dbReference type="Gene3D" id="3.30.750.24">
    <property type="entry name" value="STAS domain"/>
    <property type="match status" value="1"/>
</dbReference>
<evidence type="ECO:0000256" key="2">
    <source>
        <dbReference type="RuleBase" id="RU003749"/>
    </source>
</evidence>
<accession>A0A290Z499</accession>
<dbReference type="SUPFAM" id="SSF52091">
    <property type="entry name" value="SpoIIaa-like"/>
    <property type="match status" value="1"/>
</dbReference>